<evidence type="ECO:0000259" key="3">
    <source>
        <dbReference type="Pfam" id="PF14870"/>
    </source>
</evidence>
<gene>
    <name evidence="4" type="ORF">RBSWK_04731</name>
</gene>
<dbReference type="PANTHER" id="PTHR47199:SF2">
    <property type="entry name" value="PHOTOSYSTEM II STABILITY_ASSEMBLY FACTOR HCF136, CHLOROPLASTIC"/>
    <property type="match status" value="1"/>
</dbReference>
<sequence>MFSEQCIALRCFILLAVAILPPRLLVAADVVSSNWNVSETGTNVSLRGLSAVDDDVIWASGAEATVIRSIDGGETWQPCGPAGFDGLEFRCVCAFSANVACIASAGTPAVLLRTEDGGETWKETYRAESESAFFDAMQFWDADRGMAVSDPVDGRLLVVETNDGGKSWRKVTNGIPLARPGEAAFAASNSSLLLGPDGQLWFGTGGAESETSRLYKRSGWDQPWDAVPVPIPSSQAAGIFAICRGPAIAEGDATKTLICVGGDYRASETSKVTACISLDDGATWQRVAGQPASFRSDVMAIPEDSPLARALIAVGPAGTDLSHDGTNWTSLSDIGFHCLSVGKTKLFACGSDGRFAQLE</sequence>
<evidence type="ECO:0000256" key="2">
    <source>
        <dbReference type="ARBA" id="ARBA00023276"/>
    </source>
</evidence>
<evidence type="ECO:0000256" key="1">
    <source>
        <dbReference type="ARBA" id="ARBA00022531"/>
    </source>
</evidence>
<dbReference type="GO" id="GO:0009523">
    <property type="term" value="C:photosystem II"/>
    <property type="evidence" value="ECO:0007669"/>
    <property type="project" value="UniProtKB-KW"/>
</dbReference>
<dbReference type="InterPro" id="IPR028203">
    <property type="entry name" value="PSII_CF48-like_dom"/>
</dbReference>
<evidence type="ECO:0000313" key="4">
    <source>
        <dbReference type="EMBL" id="ELP31266.1"/>
    </source>
</evidence>
<feature type="domain" description="Photosynthesis system II assembly factor Ycf48/Hcf136-like" evidence="3">
    <location>
        <begin position="30"/>
        <end position="123"/>
    </location>
</feature>
<keyword evidence="1" id="KW-0602">Photosynthesis</keyword>
<dbReference type="EMBL" id="AMWG01000131">
    <property type="protein sequence ID" value="ELP31266.1"/>
    <property type="molecule type" value="Genomic_DNA"/>
</dbReference>
<organism evidence="4 5">
    <name type="scientific">Rhodopirellula baltica SWK14</name>
    <dbReference type="NCBI Taxonomy" id="993516"/>
    <lineage>
        <taxon>Bacteria</taxon>
        <taxon>Pseudomonadati</taxon>
        <taxon>Planctomycetota</taxon>
        <taxon>Planctomycetia</taxon>
        <taxon>Pirellulales</taxon>
        <taxon>Pirellulaceae</taxon>
        <taxon>Rhodopirellula</taxon>
    </lineage>
</organism>
<accession>L7CDV1</accession>
<dbReference type="Proteomes" id="UP000010959">
    <property type="component" value="Unassembled WGS sequence"/>
</dbReference>
<reference evidence="4 5" key="1">
    <citation type="journal article" date="2013" name="Mar. Genomics">
        <title>Expression of sulfatases in Rhodopirellula baltica and the diversity of sulfatases in the genus Rhodopirellula.</title>
        <authorList>
            <person name="Wegner C.E."/>
            <person name="Richter-Heitmann T."/>
            <person name="Klindworth A."/>
            <person name="Klockow C."/>
            <person name="Richter M."/>
            <person name="Achstetter T."/>
            <person name="Glockner F.O."/>
            <person name="Harder J."/>
        </authorList>
    </citation>
    <scope>NUCLEOTIDE SEQUENCE [LARGE SCALE GENOMIC DNA]</scope>
    <source>
        <strain evidence="4 5">SWK14</strain>
    </source>
</reference>
<dbReference type="AlphaFoldDB" id="L7CDV1"/>
<comment type="caution">
    <text evidence="4">The sequence shown here is derived from an EMBL/GenBank/DDBJ whole genome shotgun (WGS) entry which is preliminary data.</text>
</comment>
<dbReference type="RefSeq" id="WP_007339428.1">
    <property type="nucleotide sequence ID" value="NZ_AMWG01000131.1"/>
</dbReference>
<dbReference type="Gene3D" id="2.130.10.10">
    <property type="entry name" value="YVTN repeat-like/Quinoprotein amine dehydrogenase"/>
    <property type="match status" value="1"/>
</dbReference>
<keyword evidence="2" id="KW-0604">Photosystem II</keyword>
<dbReference type="InterPro" id="IPR015943">
    <property type="entry name" value="WD40/YVTN_repeat-like_dom_sf"/>
</dbReference>
<name>L7CDV1_RHOBT</name>
<dbReference type="PATRIC" id="fig|993516.3.peg.5053"/>
<dbReference type="PANTHER" id="PTHR47199">
    <property type="entry name" value="PHOTOSYSTEM II STABILITY/ASSEMBLY FACTOR HCF136, CHLOROPLASTIC"/>
    <property type="match status" value="1"/>
</dbReference>
<protein>
    <recommendedName>
        <fullName evidence="3">Photosynthesis system II assembly factor Ycf48/Hcf136-like domain-containing protein</fullName>
    </recommendedName>
</protein>
<evidence type="ECO:0000313" key="5">
    <source>
        <dbReference type="Proteomes" id="UP000010959"/>
    </source>
</evidence>
<proteinExistence type="predicted"/>
<dbReference type="Pfam" id="PF14870">
    <property type="entry name" value="PSII_BNR"/>
    <property type="match status" value="1"/>
</dbReference>
<dbReference type="SUPFAM" id="SSF110296">
    <property type="entry name" value="Oligoxyloglucan reducing end-specific cellobiohydrolase"/>
    <property type="match status" value="1"/>
</dbReference>
<dbReference type="GO" id="GO:0015979">
    <property type="term" value="P:photosynthesis"/>
    <property type="evidence" value="ECO:0007669"/>
    <property type="project" value="UniProtKB-KW"/>
</dbReference>